<protein>
    <submittedName>
        <fullName evidence="11">M13 family metallopeptidase</fullName>
    </submittedName>
</protein>
<evidence type="ECO:0000256" key="3">
    <source>
        <dbReference type="ARBA" id="ARBA00022670"/>
    </source>
</evidence>
<evidence type="ECO:0000256" key="2">
    <source>
        <dbReference type="ARBA" id="ARBA00007357"/>
    </source>
</evidence>
<feature type="domain" description="Peptidase M13 C-terminal" evidence="9">
    <location>
        <begin position="504"/>
        <end position="707"/>
    </location>
</feature>
<dbReference type="EMBL" id="JALHLE010000009">
    <property type="protein sequence ID" value="MCJ2178424.1"/>
    <property type="molecule type" value="Genomic_DNA"/>
</dbReference>
<dbReference type="InterPro" id="IPR008753">
    <property type="entry name" value="Peptidase_M13_N"/>
</dbReference>
<name>A0ABT0B0U9_9SPHN</name>
<keyword evidence="6" id="KW-0862">Zinc</keyword>
<dbReference type="InterPro" id="IPR024079">
    <property type="entry name" value="MetalloPept_cat_dom_sf"/>
</dbReference>
<evidence type="ECO:0000256" key="1">
    <source>
        <dbReference type="ARBA" id="ARBA00001947"/>
    </source>
</evidence>
<evidence type="ECO:0000259" key="10">
    <source>
        <dbReference type="Pfam" id="PF05649"/>
    </source>
</evidence>
<dbReference type="CDD" id="cd08662">
    <property type="entry name" value="M13"/>
    <property type="match status" value="1"/>
</dbReference>
<evidence type="ECO:0000256" key="8">
    <source>
        <dbReference type="SAM" id="SignalP"/>
    </source>
</evidence>
<dbReference type="InterPro" id="IPR042089">
    <property type="entry name" value="Peptidase_M13_dom_2"/>
</dbReference>
<dbReference type="Pfam" id="PF01431">
    <property type="entry name" value="Peptidase_M13"/>
    <property type="match status" value="1"/>
</dbReference>
<dbReference type="Gene3D" id="3.40.390.10">
    <property type="entry name" value="Collagenase (Catalytic Domain)"/>
    <property type="match status" value="1"/>
</dbReference>
<reference evidence="11" key="1">
    <citation type="submission" date="2022-03" db="EMBL/GenBank/DDBJ databases">
        <title>Identification of a novel bacterium isolated from mangrove sediments.</title>
        <authorList>
            <person name="Pan X."/>
        </authorList>
    </citation>
    <scope>NUCLEOTIDE SEQUENCE</scope>
    <source>
        <strain evidence="11">B2580</strain>
    </source>
</reference>
<dbReference type="InterPro" id="IPR000718">
    <property type="entry name" value="Peptidase_M13"/>
</dbReference>
<dbReference type="PRINTS" id="PR00786">
    <property type="entry name" value="NEPRILYSIN"/>
</dbReference>
<gene>
    <name evidence="11" type="ORF">MTR64_07600</name>
</gene>
<dbReference type="PANTHER" id="PTHR11733">
    <property type="entry name" value="ZINC METALLOPROTEASE FAMILY M13 NEPRILYSIN-RELATED"/>
    <property type="match status" value="1"/>
</dbReference>
<keyword evidence="4" id="KW-0479">Metal-binding</keyword>
<keyword evidence="7" id="KW-0482">Metalloprotease</keyword>
<dbReference type="InterPro" id="IPR018497">
    <property type="entry name" value="Peptidase_M13_C"/>
</dbReference>
<dbReference type="PANTHER" id="PTHR11733:SF167">
    <property type="entry name" value="FI17812P1-RELATED"/>
    <property type="match status" value="1"/>
</dbReference>
<dbReference type="SUPFAM" id="SSF55486">
    <property type="entry name" value="Metalloproteases ('zincins'), catalytic domain"/>
    <property type="match status" value="1"/>
</dbReference>
<evidence type="ECO:0000256" key="7">
    <source>
        <dbReference type="ARBA" id="ARBA00023049"/>
    </source>
</evidence>
<evidence type="ECO:0000313" key="11">
    <source>
        <dbReference type="EMBL" id="MCJ2178424.1"/>
    </source>
</evidence>
<feature type="chain" id="PRO_5047371042" evidence="8">
    <location>
        <begin position="30"/>
        <end position="710"/>
    </location>
</feature>
<feature type="signal peptide" evidence="8">
    <location>
        <begin position="1"/>
        <end position="29"/>
    </location>
</feature>
<keyword evidence="3" id="KW-0645">Protease</keyword>
<dbReference type="Gene3D" id="1.10.1380.10">
    <property type="entry name" value="Neutral endopeptidase , domain2"/>
    <property type="match status" value="1"/>
</dbReference>
<evidence type="ECO:0000256" key="4">
    <source>
        <dbReference type="ARBA" id="ARBA00022723"/>
    </source>
</evidence>
<evidence type="ECO:0000256" key="5">
    <source>
        <dbReference type="ARBA" id="ARBA00022801"/>
    </source>
</evidence>
<keyword evidence="8" id="KW-0732">Signal</keyword>
<dbReference type="Pfam" id="PF05649">
    <property type="entry name" value="Peptidase_M13_N"/>
    <property type="match status" value="1"/>
</dbReference>
<accession>A0ABT0B0U9</accession>
<organism evidence="11 12">
    <name type="scientific">Novosphingobium album</name>
    <name type="common">ex Hu et al. 2023</name>
    <dbReference type="NCBI Taxonomy" id="2930093"/>
    <lineage>
        <taxon>Bacteria</taxon>
        <taxon>Pseudomonadati</taxon>
        <taxon>Pseudomonadota</taxon>
        <taxon>Alphaproteobacteria</taxon>
        <taxon>Sphingomonadales</taxon>
        <taxon>Sphingomonadaceae</taxon>
        <taxon>Novosphingobium</taxon>
    </lineage>
</organism>
<proteinExistence type="inferred from homology"/>
<dbReference type="RefSeq" id="WP_243992463.1">
    <property type="nucleotide sequence ID" value="NZ_JALHLE010000009.1"/>
</dbReference>
<feature type="domain" description="Peptidase M13 N-terminal" evidence="10">
    <location>
        <begin position="56"/>
        <end position="452"/>
    </location>
</feature>
<sequence length="710" mass="77954">MRNLLGRALAASASVSAFVFSLSAAPALAGADPLAPSTDWGDFGVQTQWMDAAVKPGDDFDAYVNGKWLASVKLPADRTRWGSFIELNELSQQRLHAIVDGLLASSPAEDSDAARVAAAYKSFMDTDAIEKAGLAPARPYLNRIYAAKTPADVMRLFGEPGYASPVSAWVDADSKQSDIYALHANIGGLGMPDRDYYLKQDKRSLEIRAKYLDYLTFMLGKAGYADPATAAKAVLSLETRIAQTDWDRAGARNRDLTYNKLSVADFEALGAPGLLKTFLDTVGAGKASYVIVGEMPPTPDELKTAGIDAAKAQTLFGGGMPALARLFDTVPVSTWQAYLAAHFLSDHASVLPSDVDAASFDFYGKTLTGQPEQRPRWKRGISAIEREAGELLGKIYAEKYYPPEQKAAMADLVANLRKAMAENLKDLTWMGPETRKQAEAKLDAFTPKIGAPDKFKEYEGLTFSGTDPLGNMIGAGKWQTDFDMNRIGKPVDRSEWAMLPETVNAYYNPSFNEIVFPAAILQPPFFNLTADPAVNYGAIGAVIGHEMSHGFDDQGAKSDGSGNLRNWWTLADQAAFEKLQDKLGAQYDQFCPFDDGKTCVNGKLTMGENIGDLGGLSMAYRAYKLSLNGKEAPVIDGVTGDQRFFMAWAQIWRSKTREEQSRQYLIVDPHSPEHYRINGIVRNFDEWYKAFDVKPGDKLYVPPEQRVRIW</sequence>
<dbReference type="Proteomes" id="UP001162880">
    <property type="component" value="Unassembled WGS sequence"/>
</dbReference>
<evidence type="ECO:0000313" key="12">
    <source>
        <dbReference type="Proteomes" id="UP001162880"/>
    </source>
</evidence>
<comment type="cofactor">
    <cofactor evidence="1">
        <name>Zn(2+)</name>
        <dbReference type="ChEBI" id="CHEBI:29105"/>
    </cofactor>
</comment>
<keyword evidence="5" id="KW-0378">Hydrolase</keyword>
<comment type="caution">
    <text evidence="11">The sequence shown here is derived from an EMBL/GenBank/DDBJ whole genome shotgun (WGS) entry which is preliminary data.</text>
</comment>
<comment type="similarity">
    <text evidence="2">Belongs to the peptidase M13 family.</text>
</comment>
<dbReference type="PROSITE" id="PS51885">
    <property type="entry name" value="NEPRILYSIN"/>
    <property type="match status" value="1"/>
</dbReference>
<evidence type="ECO:0000256" key="6">
    <source>
        <dbReference type="ARBA" id="ARBA00022833"/>
    </source>
</evidence>
<keyword evidence="12" id="KW-1185">Reference proteome</keyword>
<evidence type="ECO:0000259" key="9">
    <source>
        <dbReference type="Pfam" id="PF01431"/>
    </source>
</evidence>